<feature type="transmembrane region" description="Helical" evidence="1">
    <location>
        <begin position="134"/>
        <end position="155"/>
    </location>
</feature>
<keyword evidence="1" id="KW-1133">Transmembrane helix</keyword>
<proteinExistence type="predicted"/>
<feature type="transmembrane region" description="Helical" evidence="1">
    <location>
        <begin position="175"/>
        <end position="194"/>
    </location>
</feature>
<keyword evidence="1" id="KW-0472">Membrane</keyword>
<evidence type="ECO:0000256" key="1">
    <source>
        <dbReference type="SAM" id="Phobius"/>
    </source>
</evidence>
<accession>A0A177YH52</accession>
<dbReference type="Proteomes" id="UP000077519">
    <property type="component" value="Unassembled WGS sequence"/>
</dbReference>
<protein>
    <submittedName>
        <fullName evidence="2">Uncharacterized protein</fullName>
    </submittedName>
</protein>
<dbReference type="AlphaFoldDB" id="A0A177YH52"/>
<evidence type="ECO:0000313" key="3">
    <source>
        <dbReference type="Proteomes" id="UP000077519"/>
    </source>
</evidence>
<reference evidence="2 3" key="1">
    <citation type="submission" date="2016-03" db="EMBL/GenBank/DDBJ databases">
        <title>Genome sequence of Rhodococcus kyotonensis KB10.</title>
        <authorList>
            <person name="Jeong H."/>
            <person name="Hong C.E."/>
            <person name="Jo S.H."/>
            <person name="Park J.M."/>
        </authorList>
    </citation>
    <scope>NUCLEOTIDE SEQUENCE [LARGE SCALE GENOMIC DNA]</scope>
    <source>
        <strain evidence="2 3">KB10</strain>
    </source>
</reference>
<organism evidence="2 3">
    <name type="scientific">Rhodococcoides kyotonense</name>
    <dbReference type="NCBI Taxonomy" id="398843"/>
    <lineage>
        <taxon>Bacteria</taxon>
        <taxon>Bacillati</taxon>
        <taxon>Actinomycetota</taxon>
        <taxon>Actinomycetes</taxon>
        <taxon>Mycobacteriales</taxon>
        <taxon>Nocardiaceae</taxon>
        <taxon>Rhodococcoides</taxon>
    </lineage>
</organism>
<gene>
    <name evidence="2" type="ORF">A3K89_05655</name>
</gene>
<sequence length="211" mass="23109">MLEQLRQHRAARRLRAGDGRPLQRFRWWQLPGRALFYLRLDDAYAVDVRHWQNQSSGNVTANLYRNGRQVAASKLPAAFPVRGGTIHVAMSGSGMKRCHFVADDGSERQLSPDLASAEGRRARLAQNHPMTSRMIGVVSVAMLVVGVALLVLQVAEAISQIPPVADSVGTFTSPIGLPIWLNIALGLGAAVGSIERSLRLRYHWLLDAVGT</sequence>
<dbReference type="EMBL" id="LVHI01000012">
    <property type="protein sequence ID" value="OAK54805.1"/>
    <property type="molecule type" value="Genomic_DNA"/>
</dbReference>
<keyword evidence="1" id="KW-0812">Transmembrane</keyword>
<keyword evidence="3" id="KW-1185">Reference proteome</keyword>
<comment type="caution">
    <text evidence="2">The sequence shown here is derived from an EMBL/GenBank/DDBJ whole genome shotgun (WGS) entry which is preliminary data.</text>
</comment>
<evidence type="ECO:0000313" key="2">
    <source>
        <dbReference type="EMBL" id="OAK54805.1"/>
    </source>
</evidence>
<dbReference type="RefSeq" id="WP_068425703.1">
    <property type="nucleotide sequence ID" value="NZ_LVHI01000012.1"/>
</dbReference>
<name>A0A177YH52_9NOCA</name>